<dbReference type="InterPro" id="IPR018110">
    <property type="entry name" value="Mandel_Rmase/mucon_lact_enz_CS"/>
</dbReference>
<dbReference type="SUPFAM" id="SSF51604">
    <property type="entry name" value="Enolase C-terminal domain-like"/>
    <property type="match status" value="1"/>
</dbReference>
<feature type="binding site" evidence="6">
    <location>
        <position position="181"/>
    </location>
    <ligand>
        <name>Mg(2+)</name>
        <dbReference type="ChEBI" id="CHEBI:18420"/>
    </ligand>
</feature>
<evidence type="ECO:0000256" key="7">
    <source>
        <dbReference type="RuleBase" id="RU366006"/>
    </source>
</evidence>
<dbReference type="InterPro" id="IPR013341">
    <property type="entry name" value="Mandelate_racemase_N_dom"/>
</dbReference>
<feature type="active site" description="Proton acceptor; specific for (R)-substrate epimerization" evidence="5">
    <location>
        <position position="156"/>
    </location>
</feature>
<comment type="caution">
    <text evidence="9">The sequence shown here is derived from an EMBL/GenBank/DDBJ whole genome shotgun (WGS) entry which is preliminary data.</text>
</comment>
<evidence type="ECO:0000256" key="2">
    <source>
        <dbReference type="ARBA" id="ARBA00022723"/>
    </source>
</evidence>
<evidence type="ECO:0000313" key="10">
    <source>
        <dbReference type="Proteomes" id="UP000581447"/>
    </source>
</evidence>
<keyword evidence="10" id="KW-1185">Reference proteome</keyword>
<keyword evidence="2 6" id="KW-0479">Metal-binding</keyword>
<dbReference type="GO" id="GO:0000287">
    <property type="term" value="F:magnesium ion binding"/>
    <property type="evidence" value="ECO:0007669"/>
    <property type="project" value="UniProtKB-ARBA"/>
</dbReference>
<dbReference type="CDD" id="cd03319">
    <property type="entry name" value="L-Ala-DL-Glu_epimerase"/>
    <property type="match status" value="1"/>
</dbReference>
<keyword evidence="4 7" id="KW-0413">Isomerase</keyword>
<dbReference type="PANTHER" id="PTHR48080">
    <property type="entry name" value="D-GALACTONATE DEHYDRATASE-RELATED"/>
    <property type="match status" value="1"/>
</dbReference>
<dbReference type="Gene3D" id="3.20.20.120">
    <property type="entry name" value="Enolase-like C-terminal domain"/>
    <property type="match status" value="1"/>
</dbReference>
<dbReference type="SFLD" id="SFLDS00001">
    <property type="entry name" value="Enolase"/>
    <property type="match status" value="1"/>
</dbReference>
<dbReference type="Pfam" id="PF13378">
    <property type="entry name" value="MR_MLE_C"/>
    <property type="match status" value="1"/>
</dbReference>
<dbReference type="Gene3D" id="3.30.390.10">
    <property type="entry name" value="Enolase-like, N-terminal domain"/>
    <property type="match status" value="1"/>
</dbReference>
<dbReference type="Pfam" id="PF02746">
    <property type="entry name" value="MR_MLE_N"/>
    <property type="match status" value="1"/>
</dbReference>
<evidence type="ECO:0000313" key="9">
    <source>
        <dbReference type="EMBL" id="MBB3943619.1"/>
    </source>
</evidence>
<evidence type="ECO:0000256" key="1">
    <source>
        <dbReference type="ARBA" id="ARBA00008031"/>
    </source>
</evidence>
<dbReference type="SUPFAM" id="SSF54826">
    <property type="entry name" value="Enolase N-terminal domain-like"/>
    <property type="match status" value="1"/>
</dbReference>
<dbReference type="InterPro" id="IPR013342">
    <property type="entry name" value="Mandelate_racemase_C"/>
</dbReference>
<comment type="cofactor">
    <cofactor evidence="6 7">
        <name>Mg(2+)</name>
        <dbReference type="ChEBI" id="CHEBI:18420"/>
    </cofactor>
    <text evidence="6 7">Binds 1 Mg(2+) ion per subunit.</text>
</comment>
<proteinExistence type="inferred from homology"/>
<evidence type="ECO:0000256" key="5">
    <source>
        <dbReference type="PIRSR" id="PIRSR634603-1"/>
    </source>
</evidence>
<dbReference type="EMBL" id="JACIEA010000002">
    <property type="protein sequence ID" value="MBB3943619.1"/>
    <property type="molecule type" value="Genomic_DNA"/>
</dbReference>
<dbReference type="EC" id="5.1.1.-" evidence="7"/>
<dbReference type="SFLD" id="SFLDG00180">
    <property type="entry name" value="muconate_cycloisomerase"/>
    <property type="match status" value="1"/>
</dbReference>
<sequence>MTLHITATVERWPVDGQFIIARGAKEYVDLLVVAVSDGQHIGYGEGTAIYYCGETVEKCLAQVEHVLPLLCDKTPRDARDIIQSALSAGAARNALDCALWDLDAKQAGVPLSELLGMKSPPAPLRTAFTISLGAPETMQADARAAAQNGYSLLKLKINGEADRDRVAAVRSGAPKADIIVDANESWGAIDIVAEAEALKNLGVALIEQPLPAGNDAALGGISAPLPIFADESCHTAQDVARLVGLYQGVNIKLDKAGGLTEGVALLAAAKDAGLQSMVGCMLSTSLGIRPAFVLAQSVQWADLDGPALLSGDRPDGFIFSNGFINEAQPDQ</sequence>
<organism evidence="9 10">
    <name type="scientific">Sphingorhabdus rigui</name>
    <dbReference type="NCBI Taxonomy" id="1282858"/>
    <lineage>
        <taxon>Bacteria</taxon>
        <taxon>Pseudomonadati</taxon>
        <taxon>Pseudomonadota</taxon>
        <taxon>Alphaproteobacteria</taxon>
        <taxon>Sphingomonadales</taxon>
        <taxon>Sphingomonadaceae</taxon>
        <taxon>Sphingorhabdus</taxon>
    </lineage>
</organism>
<dbReference type="GO" id="GO:0016855">
    <property type="term" value="F:racemase and epimerase activity, acting on amino acids and derivatives"/>
    <property type="evidence" value="ECO:0007669"/>
    <property type="project" value="UniProtKB-UniRule"/>
</dbReference>
<dbReference type="SMART" id="SM00922">
    <property type="entry name" value="MR_MLE"/>
    <property type="match status" value="1"/>
</dbReference>
<dbReference type="InterPro" id="IPR029017">
    <property type="entry name" value="Enolase-like_N"/>
</dbReference>
<feature type="binding site" evidence="6">
    <location>
        <position position="230"/>
    </location>
    <ligand>
        <name>Mg(2+)</name>
        <dbReference type="ChEBI" id="CHEBI:18420"/>
    </ligand>
</feature>
<dbReference type="Proteomes" id="UP000581447">
    <property type="component" value="Unassembled WGS sequence"/>
</dbReference>
<feature type="binding site" evidence="6">
    <location>
        <position position="207"/>
    </location>
    <ligand>
        <name>Mg(2+)</name>
        <dbReference type="ChEBI" id="CHEBI:18420"/>
    </ligand>
</feature>
<protein>
    <recommendedName>
        <fullName evidence="7">Dipeptide epimerase</fullName>
        <ecNumber evidence="7">5.1.1.-</ecNumber>
    </recommendedName>
</protein>
<reference evidence="9 10" key="1">
    <citation type="submission" date="2020-08" db="EMBL/GenBank/DDBJ databases">
        <title>Genomic Encyclopedia of Type Strains, Phase IV (KMG-IV): sequencing the most valuable type-strain genomes for metagenomic binning, comparative biology and taxonomic classification.</title>
        <authorList>
            <person name="Goeker M."/>
        </authorList>
    </citation>
    <scope>NUCLEOTIDE SEQUENCE [LARGE SCALE GENOMIC DNA]</scope>
    <source>
        <strain evidence="9 10">DSM 29050</strain>
    </source>
</reference>
<dbReference type="GO" id="GO:0009063">
    <property type="term" value="P:amino acid catabolic process"/>
    <property type="evidence" value="ECO:0007669"/>
    <property type="project" value="InterPro"/>
</dbReference>
<dbReference type="PROSITE" id="PS00908">
    <property type="entry name" value="MR_MLE_1"/>
    <property type="match status" value="1"/>
</dbReference>
<keyword evidence="3 6" id="KW-0460">Magnesium</keyword>
<evidence type="ECO:0000256" key="6">
    <source>
        <dbReference type="PIRSR" id="PIRSR634603-3"/>
    </source>
</evidence>
<dbReference type="RefSeq" id="WP_183941915.1">
    <property type="nucleotide sequence ID" value="NZ_BAABBG010000005.1"/>
</dbReference>
<dbReference type="InterPro" id="IPR036849">
    <property type="entry name" value="Enolase-like_C_sf"/>
</dbReference>
<gene>
    <name evidence="9" type="ORF">GGR91_001877</name>
</gene>
<dbReference type="AlphaFoldDB" id="A0A840AYY8"/>
<dbReference type="InterPro" id="IPR029065">
    <property type="entry name" value="Enolase_C-like"/>
</dbReference>
<dbReference type="SFLD" id="SFLDF00010">
    <property type="entry name" value="dipeptide_epimerase"/>
    <property type="match status" value="1"/>
</dbReference>
<dbReference type="InterPro" id="IPR034593">
    <property type="entry name" value="DgoD-like"/>
</dbReference>
<feature type="active site" description="Proton acceptor; specific for (S)-substrate epimerization" evidence="5">
    <location>
        <position position="252"/>
    </location>
</feature>
<comment type="similarity">
    <text evidence="1 7">Belongs to the mandelate racemase/muconate lactonizing enzyme family.</text>
</comment>
<evidence type="ECO:0000259" key="8">
    <source>
        <dbReference type="SMART" id="SM00922"/>
    </source>
</evidence>
<evidence type="ECO:0000256" key="3">
    <source>
        <dbReference type="ARBA" id="ARBA00022842"/>
    </source>
</evidence>
<evidence type="ECO:0000256" key="4">
    <source>
        <dbReference type="ARBA" id="ARBA00023235"/>
    </source>
</evidence>
<accession>A0A840AYY8</accession>
<name>A0A840AYY8_9SPHN</name>
<feature type="domain" description="Mandelate racemase/muconate lactonizing enzyme C-terminal" evidence="8">
    <location>
        <begin position="135"/>
        <end position="226"/>
    </location>
</feature>
<dbReference type="InterPro" id="IPR034603">
    <property type="entry name" value="Dipeptide_epimerase"/>
</dbReference>
<dbReference type="PANTHER" id="PTHR48080:SF3">
    <property type="entry name" value="ENOLASE SUPERFAMILY MEMBER DDB_G0284701"/>
    <property type="match status" value="1"/>
</dbReference>